<dbReference type="AlphaFoldDB" id="A0AAN5I539"/>
<organism evidence="1 2">
    <name type="scientific">Pristionchus mayeri</name>
    <dbReference type="NCBI Taxonomy" id="1317129"/>
    <lineage>
        <taxon>Eukaryota</taxon>
        <taxon>Metazoa</taxon>
        <taxon>Ecdysozoa</taxon>
        <taxon>Nematoda</taxon>
        <taxon>Chromadorea</taxon>
        <taxon>Rhabditida</taxon>
        <taxon>Rhabditina</taxon>
        <taxon>Diplogasteromorpha</taxon>
        <taxon>Diplogasteroidea</taxon>
        <taxon>Neodiplogasteridae</taxon>
        <taxon>Pristionchus</taxon>
    </lineage>
</organism>
<proteinExistence type="predicted"/>
<comment type="caution">
    <text evidence="1">The sequence shown here is derived from an EMBL/GenBank/DDBJ whole genome shotgun (WGS) entry which is preliminary data.</text>
</comment>
<evidence type="ECO:0000313" key="1">
    <source>
        <dbReference type="EMBL" id="GMR51046.1"/>
    </source>
</evidence>
<gene>
    <name evidence="1" type="ORF">PMAYCL1PPCAC_21241</name>
</gene>
<dbReference type="EMBL" id="BTRK01000005">
    <property type="protein sequence ID" value="GMR51046.1"/>
    <property type="molecule type" value="Genomic_DNA"/>
</dbReference>
<keyword evidence="2" id="KW-1185">Reference proteome</keyword>
<sequence>MSLPPIEALHMEYRIPINSDQFIHLISHHKFIHFSYAPVSIDWEELKRAIEKISSESRDRTVQLSINATILSAWLRNEGFSEISKCGNNCGGFQLVKPPDKYDDSLHLSYRRCSIRISRLDWRGGSFKSIVFMSNRRQEFYNPY</sequence>
<evidence type="ECO:0000313" key="2">
    <source>
        <dbReference type="Proteomes" id="UP001328107"/>
    </source>
</evidence>
<dbReference type="Proteomes" id="UP001328107">
    <property type="component" value="Unassembled WGS sequence"/>
</dbReference>
<name>A0AAN5I539_9BILA</name>
<protein>
    <submittedName>
        <fullName evidence="1">Uncharacterized protein</fullName>
    </submittedName>
</protein>
<accession>A0AAN5I539</accession>
<reference evidence="2" key="1">
    <citation type="submission" date="2022-10" db="EMBL/GenBank/DDBJ databases">
        <title>Genome assembly of Pristionchus species.</title>
        <authorList>
            <person name="Yoshida K."/>
            <person name="Sommer R.J."/>
        </authorList>
    </citation>
    <scope>NUCLEOTIDE SEQUENCE [LARGE SCALE GENOMIC DNA]</scope>
    <source>
        <strain evidence="2">RS5460</strain>
    </source>
</reference>